<sequence>MENVFVQTESPRRINVAVMARPEPDRDLLLQELESLRLKNSKLTEGLREVRASITDSQTTETAKEAPATSDIHQLHTNAVNAGAQVKSSVQGDGKERVLSLVFRYSHELLAPNASSKNEAGESPLSSPPSSPLSSPITDCLVPPPLSTPPLPSAPQAAGTEWIAAAT</sequence>
<dbReference type="Proteomes" id="UP001437256">
    <property type="component" value="Unassembled WGS sequence"/>
</dbReference>
<evidence type="ECO:0000313" key="3">
    <source>
        <dbReference type="Proteomes" id="UP001437256"/>
    </source>
</evidence>
<accession>A0ABR2Z5N3</accession>
<evidence type="ECO:0000256" key="1">
    <source>
        <dbReference type="SAM" id="MobiDB-lite"/>
    </source>
</evidence>
<reference evidence="2 3" key="1">
    <citation type="submission" date="2024-05" db="EMBL/GenBank/DDBJ databases">
        <title>A draft genome resource for the thread blight pathogen Marasmius tenuissimus strain MS-2.</title>
        <authorList>
            <person name="Yulfo-Soto G.E."/>
            <person name="Baruah I.K."/>
            <person name="Amoako-Attah I."/>
            <person name="Bukari Y."/>
            <person name="Meinhardt L.W."/>
            <person name="Bailey B.A."/>
            <person name="Cohen S.P."/>
        </authorList>
    </citation>
    <scope>NUCLEOTIDE SEQUENCE [LARGE SCALE GENOMIC DNA]</scope>
    <source>
        <strain evidence="2 3">MS-2</strain>
    </source>
</reference>
<organism evidence="2 3">
    <name type="scientific">Marasmius tenuissimus</name>
    <dbReference type="NCBI Taxonomy" id="585030"/>
    <lineage>
        <taxon>Eukaryota</taxon>
        <taxon>Fungi</taxon>
        <taxon>Dikarya</taxon>
        <taxon>Basidiomycota</taxon>
        <taxon>Agaricomycotina</taxon>
        <taxon>Agaricomycetes</taxon>
        <taxon>Agaricomycetidae</taxon>
        <taxon>Agaricales</taxon>
        <taxon>Marasmiineae</taxon>
        <taxon>Marasmiaceae</taxon>
        <taxon>Marasmius</taxon>
    </lineage>
</organism>
<dbReference type="EMBL" id="JBBXMP010001537">
    <property type="protein sequence ID" value="KAL0056524.1"/>
    <property type="molecule type" value="Genomic_DNA"/>
</dbReference>
<comment type="caution">
    <text evidence="2">The sequence shown here is derived from an EMBL/GenBank/DDBJ whole genome shotgun (WGS) entry which is preliminary data.</text>
</comment>
<protein>
    <submittedName>
        <fullName evidence="2">Uncharacterized protein</fullName>
    </submittedName>
</protein>
<feature type="region of interest" description="Disordered" evidence="1">
    <location>
        <begin position="114"/>
        <end position="167"/>
    </location>
</feature>
<evidence type="ECO:0000313" key="2">
    <source>
        <dbReference type="EMBL" id="KAL0056524.1"/>
    </source>
</evidence>
<feature type="compositionally biased region" description="Pro residues" evidence="1">
    <location>
        <begin position="142"/>
        <end position="153"/>
    </location>
</feature>
<proteinExistence type="predicted"/>
<name>A0ABR2Z5N3_9AGAR</name>
<gene>
    <name evidence="2" type="ORF">AAF712_016871</name>
</gene>
<feature type="non-terminal residue" evidence="2">
    <location>
        <position position="167"/>
    </location>
</feature>
<keyword evidence="3" id="KW-1185">Reference proteome</keyword>